<evidence type="ECO:0000313" key="5">
    <source>
        <dbReference type="Proteomes" id="UP000292372"/>
    </source>
</evidence>
<sequence>MRIEKYTFVVLFIVSLFFGCSNETADVEETSNDTLDTSKVYEELNISYGSHERQKFDLYLPANRTSVTKTIILIHGGGWTSGDKGDMDAIKLLINQELPDVAIVNMNYRLADANNPPYPMQIDDISSLVAFLKVNKDRYSISEDIGFVGTSAGAHLSLLWSYAFDNDAKVDMVCSIVGPTNFTDPAYLNNTNPVLQDLLNVFGIDTTTDFLEEVSPLFQVKASSPPTILFYGGQDPLIPTTQGTDLRDKLEALGVSFEFTLYENAGHGWTGLELLDTWSKLKLFIETYL</sequence>
<evidence type="ECO:0000313" key="4">
    <source>
        <dbReference type="EMBL" id="TBN17836.1"/>
    </source>
</evidence>
<reference evidence="4 5" key="1">
    <citation type="journal article" date="2015" name="Int. J. Syst. Evol. Microbiol.">
        <title>Hyunsoonleella pacifica sp. nov., isolated from seawater of South Pacific Gyre.</title>
        <authorList>
            <person name="Gao X."/>
            <person name="Zhang Z."/>
            <person name="Dai X."/>
            <person name="Zhang X.H."/>
        </authorList>
    </citation>
    <scope>NUCLEOTIDE SEQUENCE [LARGE SCALE GENOMIC DNA]</scope>
    <source>
        <strain evidence="4 5">SW033</strain>
    </source>
</reference>
<dbReference type="RefSeq" id="WP_130936126.1">
    <property type="nucleotide sequence ID" value="NZ_BMEE01000001.1"/>
</dbReference>
<dbReference type="SUPFAM" id="SSF53474">
    <property type="entry name" value="alpha/beta-Hydrolases"/>
    <property type="match status" value="1"/>
</dbReference>
<feature type="signal peptide" evidence="2">
    <location>
        <begin position="1"/>
        <end position="25"/>
    </location>
</feature>
<feature type="domain" description="BD-FAE-like" evidence="3">
    <location>
        <begin position="57"/>
        <end position="250"/>
    </location>
</feature>
<gene>
    <name evidence="4" type="ORF">EYD46_05855</name>
</gene>
<evidence type="ECO:0000259" key="3">
    <source>
        <dbReference type="Pfam" id="PF20434"/>
    </source>
</evidence>
<accession>A0A4Q9FSK0</accession>
<organism evidence="4 5">
    <name type="scientific">Hyunsoonleella pacifica</name>
    <dbReference type="NCBI Taxonomy" id="1080224"/>
    <lineage>
        <taxon>Bacteria</taxon>
        <taxon>Pseudomonadati</taxon>
        <taxon>Bacteroidota</taxon>
        <taxon>Flavobacteriia</taxon>
        <taxon>Flavobacteriales</taxon>
        <taxon>Flavobacteriaceae</taxon>
    </lineage>
</organism>
<dbReference type="InterPro" id="IPR050300">
    <property type="entry name" value="GDXG_lipolytic_enzyme"/>
</dbReference>
<dbReference type="AlphaFoldDB" id="A0A4Q9FSK0"/>
<dbReference type="Proteomes" id="UP000292372">
    <property type="component" value="Unassembled WGS sequence"/>
</dbReference>
<feature type="chain" id="PRO_5020220293" evidence="2">
    <location>
        <begin position="26"/>
        <end position="289"/>
    </location>
</feature>
<protein>
    <submittedName>
        <fullName evidence="4">Alpha/beta hydrolase</fullName>
    </submittedName>
</protein>
<evidence type="ECO:0000256" key="2">
    <source>
        <dbReference type="SAM" id="SignalP"/>
    </source>
</evidence>
<keyword evidence="2" id="KW-0732">Signal</keyword>
<dbReference type="PROSITE" id="PS51257">
    <property type="entry name" value="PROKAR_LIPOPROTEIN"/>
    <property type="match status" value="1"/>
</dbReference>
<dbReference type="OrthoDB" id="9777975at2"/>
<dbReference type="InterPro" id="IPR029058">
    <property type="entry name" value="AB_hydrolase_fold"/>
</dbReference>
<evidence type="ECO:0000256" key="1">
    <source>
        <dbReference type="ARBA" id="ARBA00022801"/>
    </source>
</evidence>
<dbReference type="PANTHER" id="PTHR48081">
    <property type="entry name" value="AB HYDROLASE SUPERFAMILY PROTEIN C4A8.06C"/>
    <property type="match status" value="1"/>
</dbReference>
<dbReference type="Pfam" id="PF20434">
    <property type="entry name" value="BD-FAE"/>
    <property type="match status" value="1"/>
</dbReference>
<proteinExistence type="predicted"/>
<dbReference type="GO" id="GO:0016787">
    <property type="term" value="F:hydrolase activity"/>
    <property type="evidence" value="ECO:0007669"/>
    <property type="project" value="UniProtKB-KW"/>
</dbReference>
<dbReference type="EMBL" id="SIRS01000002">
    <property type="protein sequence ID" value="TBN17836.1"/>
    <property type="molecule type" value="Genomic_DNA"/>
</dbReference>
<keyword evidence="1 4" id="KW-0378">Hydrolase</keyword>
<dbReference type="InterPro" id="IPR049492">
    <property type="entry name" value="BD-FAE-like_dom"/>
</dbReference>
<dbReference type="PANTHER" id="PTHR48081:SF13">
    <property type="entry name" value="ALPHA_BETA HYDROLASE"/>
    <property type="match status" value="1"/>
</dbReference>
<name>A0A4Q9FSK0_9FLAO</name>
<keyword evidence="5" id="KW-1185">Reference proteome</keyword>
<dbReference type="Gene3D" id="3.40.50.1820">
    <property type="entry name" value="alpha/beta hydrolase"/>
    <property type="match status" value="1"/>
</dbReference>
<comment type="caution">
    <text evidence="4">The sequence shown here is derived from an EMBL/GenBank/DDBJ whole genome shotgun (WGS) entry which is preliminary data.</text>
</comment>